<evidence type="ECO:0000313" key="2">
    <source>
        <dbReference type="Proteomes" id="UP000290287"/>
    </source>
</evidence>
<dbReference type="AlphaFoldDB" id="A0A4Q0YLK6"/>
<reference evidence="1 2" key="1">
    <citation type="submission" date="2017-10" db="EMBL/GenBank/DDBJ databases">
        <title>Nyctiphanis sp. nov., isolated from the stomach of the euphausiid Nyctiphanes simplex (Hansen, 1911) in the Gulf of California.</title>
        <authorList>
            <person name="Gomez-Gil B."/>
            <person name="Aguilar-Mendez M."/>
            <person name="Lopez-Cortes A."/>
            <person name="Gomez-Gutierrez J."/>
            <person name="Roque A."/>
            <person name="Lang E."/>
            <person name="Gonzalez-Castillo A."/>
        </authorList>
    </citation>
    <scope>NUCLEOTIDE SEQUENCE [LARGE SCALE GENOMIC DNA]</scope>
    <source>
        <strain evidence="1 2">CAIM 600</strain>
    </source>
</reference>
<dbReference type="Proteomes" id="UP000290287">
    <property type="component" value="Unassembled WGS sequence"/>
</dbReference>
<dbReference type="EMBL" id="PEIB01000034">
    <property type="protein sequence ID" value="RXJ71677.1"/>
    <property type="molecule type" value="Genomic_DNA"/>
</dbReference>
<dbReference type="OrthoDB" id="5614256at2"/>
<gene>
    <name evidence="1" type="ORF">CS022_20275</name>
</gene>
<organism evidence="1 2">
    <name type="scientific">Veronia nyctiphanis</name>
    <dbReference type="NCBI Taxonomy" id="1278244"/>
    <lineage>
        <taxon>Bacteria</taxon>
        <taxon>Pseudomonadati</taxon>
        <taxon>Pseudomonadota</taxon>
        <taxon>Gammaproteobacteria</taxon>
        <taxon>Vibrionales</taxon>
        <taxon>Vibrionaceae</taxon>
        <taxon>Veronia</taxon>
    </lineage>
</organism>
<evidence type="ECO:0000313" key="1">
    <source>
        <dbReference type="EMBL" id="RXJ71677.1"/>
    </source>
</evidence>
<dbReference type="RefSeq" id="WP_129123755.1">
    <property type="nucleotide sequence ID" value="NZ_PEIB01000034.1"/>
</dbReference>
<proteinExistence type="predicted"/>
<name>A0A4Q0YLK6_9GAMM</name>
<sequence length="400" mass="45936">MDAMSVGEKLTPDLSRDKAHKVVELYIKGVNKKFSIQISRKKIEFFLVNRVLAAEKHDPVLLEFLNGNSTYVTRSARHYNFYLDNDINENIRSIWREIFIDIKRFAPDFVEPIWGLLIPLSETFGLGSQFTPTKEGIARKVESLQRTLSQPKAFDVAHSRERMVDYHNQYTVYTLYMLINGSGYRAVYNPLPSLHFNLHRHGAIMISDKDSAKDYAHMRLVAAPTPLIEQLQYYLEHLNALANHLAMTAESLAMNMYFHSAQKPFLSMRGKLEKREWFDTAKHSKSNDGTLVFLSIDKESGRLRAKNAGPSLLNEQDNSEVSLPLNFGRHYIRQYLQKAGVHQEAIKFQLGHWVAGEIPLSSFSTQDHGQTIALLRPLLDEMMASLGWKEIPSLLTRKRQ</sequence>
<protein>
    <submittedName>
        <fullName evidence="1">Uncharacterized protein</fullName>
    </submittedName>
</protein>
<accession>A0A4Q0YLK6</accession>
<keyword evidence="2" id="KW-1185">Reference proteome</keyword>
<comment type="caution">
    <text evidence="1">The sequence shown here is derived from an EMBL/GenBank/DDBJ whole genome shotgun (WGS) entry which is preliminary data.</text>
</comment>